<dbReference type="InterPro" id="IPR013094">
    <property type="entry name" value="AB_hydrolase_3"/>
</dbReference>
<dbReference type="PANTHER" id="PTHR48081:SF8">
    <property type="entry name" value="ALPHA_BETA HYDROLASE FOLD-3 DOMAIN-CONTAINING PROTEIN-RELATED"/>
    <property type="match status" value="1"/>
</dbReference>
<dbReference type="SUPFAM" id="SSF53474">
    <property type="entry name" value="alpha/beta-Hydrolases"/>
    <property type="match status" value="1"/>
</dbReference>
<sequence length="329" mass="34928">MPTFDRVDASSKQALLALHQELPGGLNRIPDLARRREIAACLDQRHRTAFSDRLSVEDVTITAPAGHAIPLRLYRPRARRPRMPVIFFIHGGGMIMGTLDGGDTVAGRLGLACGALVVSVDYRLAPEHPYPAGLDDCVDALAWATANAESLGADPHRVVVFGGSAGGGLALATALRCRDADGPQALLVMAPYPMIDHTSASDSARRLPDLGVWDRSNNIEAWRWYLGDRPADGCASPAHARQLAGLPPVFIDVGSEDIFLDESVTFSLRLAAAGVLTELHVYPGAYHASEELAPDAPLSRTIWAARVAALRRALGEGSAPLPGSSSSSP</sequence>
<dbReference type="AlphaFoldDB" id="A0AB39QPL7"/>
<protein>
    <submittedName>
        <fullName evidence="3">Alpha/beta hydrolase</fullName>
    </submittedName>
</protein>
<gene>
    <name evidence="3" type="ORF">AB5J52_21545</name>
</gene>
<dbReference type="EMBL" id="CP163441">
    <property type="protein sequence ID" value="XDQ44641.1"/>
    <property type="molecule type" value="Genomic_DNA"/>
</dbReference>
<keyword evidence="1 3" id="KW-0378">Hydrolase</keyword>
<accession>A0AB39QPL7</accession>
<reference evidence="3" key="1">
    <citation type="submission" date="2024-07" db="EMBL/GenBank/DDBJ databases">
        <authorList>
            <person name="Yu S.T."/>
        </authorList>
    </citation>
    <scope>NUCLEOTIDE SEQUENCE</scope>
    <source>
        <strain evidence="3">R39</strain>
    </source>
</reference>
<dbReference type="GO" id="GO:0016787">
    <property type="term" value="F:hydrolase activity"/>
    <property type="evidence" value="ECO:0007669"/>
    <property type="project" value="UniProtKB-KW"/>
</dbReference>
<dbReference type="Gene3D" id="3.40.50.1820">
    <property type="entry name" value="alpha/beta hydrolase"/>
    <property type="match status" value="1"/>
</dbReference>
<proteinExistence type="predicted"/>
<dbReference type="InterPro" id="IPR029058">
    <property type="entry name" value="AB_hydrolase_fold"/>
</dbReference>
<dbReference type="Pfam" id="PF07859">
    <property type="entry name" value="Abhydrolase_3"/>
    <property type="match status" value="1"/>
</dbReference>
<feature type="domain" description="Alpha/beta hydrolase fold-3" evidence="2">
    <location>
        <begin position="86"/>
        <end position="288"/>
    </location>
</feature>
<evidence type="ECO:0000256" key="1">
    <source>
        <dbReference type="ARBA" id="ARBA00022801"/>
    </source>
</evidence>
<dbReference type="InterPro" id="IPR050300">
    <property type="entry name" value="GDXG_lipolytic_enzyme"/>
</dbReference>
<dbReference type="RefSeq" id="WP_369223512.1">
    <property type="nucleotide sequence ID" value="NZ_CP163441.1"/>
</dbReference>
<name>A0AB39QPL7_9ACTN</name>
<organism evidence="3">
    <name type="scientific">Streptomyces sp. R39</name>
    <dbReference type="NCBI Taxonomy" id="3238631"/>
    <lineage>
        <taxon>Bacteria</taxon>
        <taxon>Bacillati</taxon>
        <taxon>Actinomycetota</taxon>
        <taxon>Actinomycetes</taxon>
        <taxon>Kitasatosporales</taxon>
        <taxon>Streptomycetaceae</taxon>
        <taxon>Streptomyces</taxon>
    </lineage>
</organism>
<evidence type="ECO:0000259" key="2">
    <source>
        <dbReference type="Pfam" id="PF07859"/>
    </source>
</evidence>
<evidence type="ECO:0000313" key="3">
    <source>
        <dbReference type="EMBL" id="XDQ44641.1"/>
    </source>
</evidence>
<dbReference type="PANTHER" id="PTHR48081">
    <property type="entry name" value="AB HYDROLASE SUPERFAMILY PROTEIN C4A8.06C"/>
    <property type="match status" value="1"/>
</dbReference>